<feature type="compositionally biased region" description="Polar residues" evidence="1">
    <location>
        <begin position="1"/>
        <end position="13"/>
    </location>
</feature>
<sequence length="113" mass="11998">MPQPDESLTTADPSGTIPWPGRRPDTLGDRLGAGTDASLVPVLSGPEALIVAELLEQIADDPGSDLSAIAQLLIMRIHDRLEIFEDPAGAPRPRQPGKLISLFPTPPAPHQQP</sequence>
<dbReference type="RefSeq" id="WP_134125706.1">
    <property type="nucleotide sequence ID" value="NZ_SODU01000001.1"/>
</dbReference>
<proteinExistence type="predicted"/>
<evidence type="ECO:0000256" key="1">
    <source>
        <dbReference type="SAM" id="MobiDB-lite"/>
    </source>
</evidence>
<accession>A0ABY2FJ59</accession>
<gene>
    <name evidence="2" type="ORF">EV137_0079</name>
</gene>
<comment type="caution">
    <text evidence="2">The sequence shown here is derived from an EMBL/GenBank/DDBJ whole genome shotgun (WGS) entry which is preliminary data.</text>
</comment>
<organism evidence="2 3">
    <name type="scientific">Kribbella pratensis</name>
    <dbReference type="NCBI Taxonomy" id="2512112"/>
    <lineage>
        <taxon>Bacteria</taxon>
        <taxon>Bacillati</taxon>
        <taxon>Actinomycetota</taxon>
        <taxon>Actinomycetes</taxon>
        <taxon>Propionibacteriales</taxon>
        <taxon>Kribbellaceae</taxon>
        <taxon>Kribbella</taxon>
    </lineage>
</organism>
<dbReference type="Proteomes" id="UP000295060">
    <property type="component" value="Unassembled WGS sequence"/>
</dbReference>
<feature type="compositionally biased region" description="Pro residues" evidence="1">
    <location>
        <begin position="104"/>
        <end position="113"/>
    </location>
</feature>
<dbReference type="EMBL" id="SODU01000001">
    <property type="protein sequence ID" value="TDW92819.1"/>
    <property type="molecule type" value="Genomic_DNA"/>
</dbReference>
<protein>
    <submittedName>
        <fullName evidence="2">Uncharacterized protein</fullName>
    </submittedName>
</protein>
<evidence type="ECO:0000313" key="2">
    <source>
        <dbReference type="EMBL" id="TDW92819.1"/>
    </source>
</evidence>
<evidence type="ECO:0000313" key="3">
    <source>
        <dbReference type="Proteomes" id="UP000295060"/>
    </source>
</evidence>
<reference evidence="2 3" key="1">
    <citation type="submission" date="2019-03" db="EMBL/GenBank/DDBJ databases">
        <title>Genomic Encyclopedia of Type Strains, Phase III (KMG-III): the genomes of soil and plant-associated and newly described type strains.</title>
        <authorList>
            <person name="Whitman W."/>
        </authorList>
    </citation>
    <scope>NUCLEOTIDE SEQUENCE [LARGE SCALE GENOMIC DNA]</scope>
    <source>
        <strain evidence="2 3">VKMAc-2574</strain>
    </source>
</reference>
<feature type="region of interest" description="Disordered" evidence="1">
    <location>
        <begin position="86"/>
        <end position="113"/>
    </location>
</feature>
<keyword evidence="3" id="KW-1185">Reference proteome</keyword>
<feature type="region of interest" description="Disordered" evidence="1">
    <location>
        <begin position="1"/>
        <end position="34"/>
    </location>
</feature>
<name>A0ABY2FJ59_9ACTN</name>